<keyword evidence="4" id="KW-1185">Reference proteome</keyword>
<reference evidence="3 4" key="1">
    <citation type="journal article" date="2015" name="Fungal Genet. Biol.">
        <title>Evolution of novel wood decay mechanisms in Agaricales revealed by the genome sequences of Fistulina hepatica and Cylindrobasidium torrendii.</title>
        <authorList>
            <person name="Floudas D."/>
            <person name="Held B.W."/>
            <person name="Riley R."/>
            <person name="Nagy L.G."/>
            <person name="Koehler G."/>
            <person name="Ransdell A.S."/>
            <person name="Younus H."/>
            <person name="Chow J."/>
            <person name="Chiniquy J."/>
            <person name="Lipzen A."/>
            <person name="Tritt A."/>
            <person name="Sun H."/>
            <person name="Haridas S."/>
            <person name="LaButti K."/>
            <person name="Ohm R.A."/>
            <person name="Kues U."/>
            <person name="Blanchette R.A."/>
            <person name="Grigoriev I.V."/>
            <person name="Minto R.E."/>
            <person name="Hibbett D.S."/>
        </authorList>
    </citation>
    <scope>NUCLEOTIDE SEQUENCE [LARGE SCALE GENOMIC DNA]</scope>
    <source>
        <strain evidence="3 4">ATCC 64428</strain>
    </source>
</reference>
<feature type="compositionally biased region" description="Polar residues" evidence="1">
    <location>
        <begin position="601"/>
        <end position="614"/>
    </location>
</feature>
<evidence type="ECO:0000259" key="2">
    <source>
        <dbReference type="Pfam" id="PF03399"/>
    </source>
</evidence>
<protein>
    <recommendedName>
        <fullName evidence="2">SAC3/GANP/THP3 conserved domain-containing protein</fullName>
    </recommendedName>
</protein>
<dbReference type="Gene3D" id="1.25.40.990">
    <property type="match status" value="1"/>
</dbReference>
<feature type="compositionally biased region" description="Low complexity" evidence="1">
    <location>
        <begin position="1219"/>
        <end position="1238"/>
    </location>
</feature>
<feature type="compositionally biased region" description="Polar residues" evidence="1">
    <location>
        <begin position="989"/>
        <end position="1004"/>
    </location>
</feature>
<gene>
    <name evidence="3" type="ORF">FISHEDRAFT_78752</name>
</gene>
<feature type="compositionally biased region" description="Polar residues" evidence="1">
    <location>
        <begin position="718"/>
        <end position="733"/>
    </location>
</feature>
<feature type="region of interest" description="Disordered" evidence="1">
    <location>
        <begin position="1218"/>
        <end position="1262"/>
    </location>
</feature>
<feature type="region of interest" description="Disordered" evidence="1">
    <location>
        <begin position="885"/>
        <end position="905"/>
    </location>
</feature>
<feature type="compositionally biased region" description="Low complexity" evidence="1">
    <location>
        <begin position="615"/>
        <end position="628"/>
    </location>
</feature>
<feature type="region of interest" description="Disordered" evidence="1">
    <location>
        <begin position="712"/>
        <end position="733"/>
    </location>
</feature>
<feature type="compositionally biased region" description="Basic and acidic residues" evidence="1">
    <location>
        <begin position="21"/>
        <end position="40"/>
    </location>
</feature>
<feature type="region of interest" description="Disordered" evidence="1">
    <location>
        <begin position="1708"/>
        <end position="1731"/>
    </location>
</feature>
<feature type="domain" description="SAC3/GANP/THP3 conserved" evidence="2">
    <location>
        <begin position="161"/>
        <end position="431"/>
    </location>
</feature>
<proteinExistence type="predicted"/>
<dbReference type="PANTHER" id="PTHR12436:SF3">
    <property type="entry name" value="GERMINAL-CENTER ASSOCIATED NUCLEAR PROTEIN"/>
    <property type="match status" value="1"/>
</dbReference>
<dbReference type="Pfam" id="PF03399">
    <property type="entry name" value="SAC3_GANP"/>
    <property type="match status" value="1"/>
</dbReference>
<feature type="compositionally biased region" description="Acidic residues" evidence="1">
    <location>
        <begin position="525"/>
        <end position="573"/>
    </location>
</feature>
<feature type="region of interest" description="Disordered" evidence="1">
    <location>
        <begin position="989"/>
        <end position="1034"/>
    </location>
</feature>
<dbReference type="GO" id="GO:0006406">
    <property type="term" value="P:mRNA export from nucleus"/>
    <property type="evidence" value="ECO:0007669"/>
    <property type="project" value="TreeGrafter"/>
</dbReference>
<accession>A0A0D7A1F1</accession>
<evidence type="ECO:0000313" key="3">
    <source>
        <dbReference type="EMBL" id="KIY43244.1"/>
    </source>
</evidence>
<feature type="region of interest" description="Disordered" evidence="1">
    <location>
        <begin position="748"/>
        <end position="832"/>
    </location>
</feature>
<feature type="compositionally biased region" description="Low complexity" evidence="1">
    <location>
        <begin position="1024"/>
        <end position="1034"/>
    </location>
</feature>
<dbReference type="OrthoDB" id="264795at2759"/>
<feature type="compositionally biased region" description="Polar residues" evidence="1">
    <location>
        <begin position="938"/>
        <end position="956"/>
    </location>
</feature>
<evidence type="ECO:0000313" key="4">
    <source>
        <dbReference type="Proteomes" id="UP000054144"/>
    </source>
</evidence>
<dbReference type="GO" id="GO:0005737">
    <property type="term" value="C:cytoplasm"/>
    <property type="evidence" value="ECO:0007669"/>
    <property type="project" value="TreeGrafter"/>
</dbReference>
<feature type="region of interest" description="Disordered" evidence="1">
    <location>
        <begin position="1"/>
        <end position="85"/>
    </location>
</feature>
<feature type="compositionally biased region" description="Low complexity" evidence="1">
    <location>
        <begin position="751"/>
        <end position="779"/>
    </location>
</feature>
<dbReference type="GO" id="GO:0070390">
    <property type="term" value="C:transcription export complex 2"/>
    <property type="evidence" value="ECO:0007669"/>
    <property type="project" value="TreeGrafter"/>
</dbReference>
<feature type="compositionally biased region" description="Basic residues" evidence="1">
    <location>
        <begin position="1246"/>
        <end position="1257"/>
    </location>
</feature>
<feature type="region of interest" description="Disordered" evidence="1">
    <location>
        <begin position="500"/>
        <end position="634"/>
    </location>
</feature>
<dbReference type="InterPro" id="IPR005062">
    <property type="entry name" value="SAC3/GANP/THP3_conserved"/>
</dbReference>
<dbReference type="PANTHER" id="PTHR12436">
    <property type="entry name" value="80 KDA MCM3-ASSOCIATED PROTEIN"/>
    <property type="match status" value="1"/>
</dbReference>
<name>A0A0D7A1F1_9AGAR</name>
<feature type="compositionally biased region" description="Low complexity" evidence="1">
    <location>
        <begin position="69"/>
        <end position="80"/>
    </location>
</feature>
<evidence type="ECO:0000256" key="1">
    <source>
        <dbReference type="SAM" id="MobiDB-lite"/>
    </source>
</evidence>
<sequence length="1833" mass="198164">MALNVRGRGRGGAATRNKRWLNPEDGTRSHDGGKHVHEGGRTIAKPNVRRGGSRHADGNGGSASDSEQSTPTSVPASSTAFAGGLPPVGAQVPGFKTPIVNLWQGPEPDLTSEEDRERYYKAMMQAREQERLEAIALNLMDDGSARPLSESITRVGTCPDMCPRMERYRRQREHQINSWEVAAAPVTLTASGARERWGFKHIDHVRAVKAYERAIGDRTLPSDLRPLPVLMRTLDYLFHDLLPRGGFHDTQAFIRDRTRACRTDMKLQNMTGAAYCDMVNRCARYHLLALHVERRSESENFSVALEDQLMSNCFQDLKENRIEHRTRVDPQWVDPTEVEMRLYHVLVHTRDTEERSDIVPPHIASHTLFQLAHHFRKHVQRISAPIHKSSKLKADAEAMQIFNGILTELRKDEETNRVTIYLVACILEHLFGSECLDEGDVEAIRDGLPYEDIIDNVPWFRAHADEARQAGFRIPAKALEDNPDGSATEQQQLPTIIVSNGPQEQLPPTDVAGSFLSRIGPKVPDEEETGVEGEGDFEEGDGCTEDGQEYDIGDGGEEADGEEGDGEFIEDNASDGSEREVDREDQQDQLADDYTGEEPKAQSQSTSVAPQTTVFGLPSGLFGSSGSGTNAFGGASSVFGSKTNAFGGTSSVFGSAFQSKTSAFGHAQPTSVFNKLSTSNSAPSSSTLGASSTFGAPSGVFGSASSISTPTAVAEVNTAPSSEPVANQTLAGESAVTAQESLVVFEPTKQASLPPTSATSPSIFTSVGSSSVSNTSSPSLLCFASATVPPPTDVQGAPKPPFSNSSLSPAPAPASSTFTSYTVTTPTGGFTSGKSDGAASSFFAASTTPLASATSANPLFGGRPPSQIFGTSHWSTPVPTLPTTSTALSAEGEPSGGNPLFGGKSPAQIFGSNVVSSFPFKPSAPSTSSTPVETSRSVAASVSSQTIVKPTSSTLNPRAAPFALPSSVSTPHVNAPRIPSPLRVSTSVANMKTSSAAEEPNQASLVKLPEAPRLKSIDLPPMTPTTAGPSTPGSLNTSFSFPPTSTPKSNLLFDGTMSGAPSPSANMSTFPSFDASTSLSSFKRTSPVARNPQLSRLQTTFTNTSPSRADPGTPGLLSPLVVSSPSASFPNAPFTSRETASDAKPSVASTASISKSLIKSVAVDPTNVEVSSEDMLEKAQTMARRGRLVKECFERWLGRTKERIAYWDAREAGDKYSAKIRSSRSVSAISSRRSSSSPKPTPSILPRKRLASRRKSRPSLPLVTDDELAKRFKANHEEHHRRWAPGTFLQSVRRRVSHLLPRRPETQNRLLMSASPTLANGSPSVLEDASTDIPFSARPEVIGALYDGMDRWSIWFSMNLDNDGTAIWVERKFDVPAAGRWASPTVFEIPFNAQRTSEPGHPGLIVFECTPIPAGTDELEKKYVVLDDCARLRDVIQALPPRRYYNPSLFIISWTDNKRTPIEKDMSEMAIDGQIQAYVDGSELESYTVFAITDATLDVDTKFSEALKSLVLDVKGRMAQIVSLRGLYKMFDQLIESFVADWLRRSANGQEHDWLLYAHLIRSLCVLLAQAGRMMHSILNAHGQPPAEFPPVKETILSSSSDDVSPYTWASTWLSAFSSPRRTQRIRDELFTNQRLGRDFPVRIFIDHIRELAFDQIIESAGLDAESNKRVHVLAADLIAAKKEFFDIVETNATEMERQAQKAELLRKTEMHSVSPKRPNSAEVDGVSSKRRRTKGFIASQSYVNASTLSSNGSSALKNGSASYAYGISELASHHVGSRLALPPAGHSSLEGSDASMFVEPRTSPTKDAASKPVVTTAMLKALTKNMREKYAG</sequence>
<feature type="compositionally biased region" description="Low complexity" evidence="1">
    <location>
        <begin position="802"/>
        <end position="832"/>
    </location>
</feature>
<feature type="region of interest" description="Disordered" evidence="1">
    <location>
        <begin position="938"/>
        <end position="957"/>
    </location>
</feature>
<dbReference type="InterPro" id="IPR045107">
    <property type="entry name" value="SAC3/GANP/THP3"/>
</dbReference>
<organism evidence="3 4">
    <name type="scientific">Fistulina hepatica ATCC 64428</name>
    <dbReference type="NCBI Taxonomy" id="1128425"/>
    <lineage>
        <taxon>Eukaryota</taxon>
        <taxon>Fungi</taxon>
        <taxon>Dikarya</taxon>
        <taxon>Basidiomycota</taxon>
        <taxon>Agaricomycotina</taxon>
        <taxon>Agaricomycetes</taxon>
        <taxon>Agaricomycetidae</taxon>
        <taxon>Agaricales</taxon>
        <taxon>Fistulinaceae</taxon>
        <taxon>Fistulina</taxon>
    </lineage>
</organism>
<feature type="compositionally biased region" description="Acidic residues" evidence="1">
    <location>
        <begin position="587"/>
        <end position="596"/>
    </location>
</feature>
<dbReference type="Proteomes" id="UP000054144">
    <property type="component" value="Unassembled WGS sequence"/>
</dbReference>
<dbReference type="EMBL" id="KN882115">
    <property type="protein sequence ID" value="KIY43244.1"/>
    <property type="molecule type" value="Genomic_DNA"/>
</dbReference>
<feature type="compositionally biased region" description="Basic and acidic residues" evidence="1">
    <location>
        <begin position="576"/>
        <end position="586"/>
    </location>
</feature>